<accession>A0AAD8MT49</accession>
<comment type="caution">
    <text evidence="2">The sequence shown here is derived from an EMBL/GenBank/DDBJ whole genome shotgun (WGS) entry which is preliminary data.</text>
</comment>
<reference evidence="2" key="2">
    <citation type="submission" date="2023-05" db="EMBL/GenBank/DDBJ databases">
        <authorList>
            <person name="Schelkunov M.I."/>
        </authorList>
    </citation>
    <scope>NUCLEOTIDE SEQUENCE</scope>
    <source>
        <strain evidence="2">Hsosn_3</strain>
        <tissue evidence="2">Leaf</tissue>
    </source>
</reference>
<dbReference type="EMBL" id="JAUIZM010000005">
    <property type="protein sequence ID" value="KAK1384019.1"/>
    <property type="molecule type" value="Genomic_DNA"/>
</dbReference>
<dbReference type="AlphaFoldDB" id="A0AAD8MT49"/>
<gene>
    <name evidence="2" type="ORF">POM88_021754</name>
</gene>
<feature type="compositionally biased region" description="Low complexity" evidence="1">
    <location>
        <begin position="114"/>
        <end position="126"/>
    </location>
</feature>
<feature type="region of interest" description="Disordered" evidence="1">
    <location>
        <begin position="111"/>
        <end position="141"/>
    </location>
</feature>
<keyword evidence="3" id="KW-1185">Reference proteome</keyword>
<organism evidence="2 3">
    <name type="scientific">Heracleum sosnowskyi</name>
    <dbReference type="NCBI Taxonomy" id="360622"/>
    <lineage>
        <taxon>Eukaryota</taxon>
        <taxon>Viridiplantae</taxon>
        <taxon>Streptophyta</taxon>
        <taxon>Embryophyta</taxon>
        <taxon>Tracheophyta</taxon>
        <taxon>Spermatophyta</taxon>
        <taxon>Magnoliopsida</taxon>
        <taxon>eudicotyledons</taxon>
        <taxon>Gunneridae</taxon>
        <taxon>Pentapetalae</taxon>
        <taxon>asterids</taxon>
        <taxon>campanulids</taxon>
        <taxon>Apiales</taxon>
        <taxon>Apiaceae</taxon>
        <taxon>Apioideae</taxon>
        <taxon>apioid superclade</taxon>
        <taxon>Tordylieae</taxon>
        <taxon>Tordyliinae</taxon>
        <taxon>Heracleum</taxon>
    </lineage>
</organism>
<name>A0AAD8MT49_9APIA</name>
<sequence length="141" mass="15885">MFRSTPQHRRRGAAEPENRLSIVVRGSVTSLWSLLSKHVSRTTRKVSSGNSSPRKLMSMISNKAINFRRKKRVSGEEVDGGVWRRTILMGDKCQPLDFSGVIYYDNDGNRVSELPSRSPRASPLPSFAYKSEGDDKSKLGW</sequence>
<evidence type="ECO:0000313" key="2">
    <source>
        <dbReference type="EMBL" id="KAK1384019.1"/>
    </source>
</evidence>
<dbReference type="PANTHER" id="PTHR33237:SF46">
    <property type="entry name" value="OS01G0606100 PROTEIN"/>
    <property type="match status" value="1"/>
</dbReference>
<evidence type="ECO:0000313" key="3">
    <source>
        <dbReference type="Proteomes" id="UP001237642"/>
    </source>
</evidence>
<feature type="compositionally biased region" description="Basic and acidic residues" evidence="1">
    <location>
        <begin position="131"/>
        <end position="141"/>
    </location>
</feature>
<dbReference type="PANTHER" id="PTHR33237">
    <property type="entry name" value="F2P16.13 PROTEIN-RELATED"/>
    <property type="match status" value="1"/>
</dbReference>
<protein>
    <submittedName>
        <fullName evidence="2">Uncharacterized protein</fullName>
    </submittedName>
</protein>
<dbReference type="Proteomes" id="UP001237642">
    <property type="component" value="Unassembled WGS sequence"/>
</dbReference>
<proteinExistence type="predicted"/>
<reference evidence="2" key="1">
    <citation type="submission" date="2023-02" db="EMBL/GenBank/DDBJ databases">
        <title>Genome of toxic invasive species Heracleum sosnowskyi carries increased number of genes despite the absence of recent whole-genome duplications.</title>
        <authorList>
            <person name="Schelkunov M."/>
            <person name="Shtratnikova V."/>
            <person name="Makarenko M."/>
            <person name="Klepikova A."/>
            <person name="Omelchenko D."/>
            <person name="Novikova G."/>
            <person name="Obukhova E."/>
            <person name="Bogdanov V."/>
            <person name="Penin A."/>
            <person name="Logacheva M."/>
        </authorList>
    </citation>
    <scope>NUCLEOTIDE SEQUENCE</scope>
    <source>
        <strain evidence="2">Hsosn_3</strain>
        <tissue evidence="2">Leaf</tissue>
    </source>
</reference>
<evidence type="ECO:0000256" key="1">
    <source>
        <dbReference type="SAM" id="MobiDB-lite"/>
    </source>
</evidence>